<protein>
    <submittedName>
        <fullName evidence="1">Uncharacterized protein</fullName>
    </submittedName>
</protein>
<keyword evidence="2" id="KW-1185">Reference proteome</keyword>
<dbReference type="EMBL" id="JAWRVE010000105">
    <property type="protein sequence ID" value="KAL1858334.1"/>
    <property type="molecule type" value="Genomic_DNA"/>
</dbReference>
<gene>
    <name evidence="1" type="ORF">Daus18300_009952</name>
</gene>
<name>A0ABR3WC85_9PEZI</name>
<reference evidence="1 2" key="1">
    <citation type="journal article" date="2024" name="IMA Fungus">
        <title>IMA Genome - F19 : A genome assembly and annotation guide to empower mycologists, including annotated draft genome sequences of Ceratocystis pirilliformis, Diaporthe australafricana, Fusarium ophioides, Paecilomyces lecythidis, and Sporothrix stenoceras.</title>
        <authorList>
            <person name="Aylward J."/>
            <person name="Wilson A.M."/>
            <person name="Visagie C.M."/>
            <person name="Spraker J."/>
            <person name="Barnes I."/>
            <person name="Buitendag C."/>
            <person name="Ceriani C."/>
            <person name="Del Mar Angel L."/>
            <person name="du Plessis D."/>
            <person name="Fuchs T."/>
            <person name="Gasser K."/>
            <person name="Kramer D."/>
            <person name="Li W."/>
            <person name="Munsamy K."/>
            <person name="Piso A."/>
            <person name="Price J.L."/>
            <person name="Sonnekus B."/>
            <person name="Thomas C."/>
            <person name="van der Nest A."/>
            <person name="van Dijk A."/>
            <person name="van Heerden A."/>
            <person name="van Vuuren N."/>
            <person name="Yilmaz N."/>
            <person name="Duong T.A."/>
            <person name="van der Merwe N.A."/>
            <person name="Wingfield M.J."/>
            <person name="Wingfield B.D."/>
        </authorList>
    </citation>
    <scope>NUCLEOTIDE SEQUENCE [LARGE SCALE GENOMIC DNA]</scope>
    <source>
        <strain evidence="1 2">CMW 18300</strain>
    </source>
</reference>
<accession>A0ABR3WC85</accession>
<evidence type="ECO:0000313" key="2">
    <source>
        <dbReference type="Proteomes" id="UP001583177"/>
    </source>
</evidence>
<dbReference type="Proteomes" id="UP001583177">
    <property type="component" value="Unassembled WGS sequence"/>
</dbReference>
<comment type="caution">
    <text evidence="1">The sequence shown here is derived from an EMBL/GenBank/DDBJ whole genome shotgun (WGS) entry which is preliminary data.</text>
</comment>
<organism evidence="1 2">
    <name type="scientific">Diaporthe australafricana</name>
    <dbReference type="NCBI Taxonomy" id="127596"/>
    <lineage>
        <taxon>Eukaryota</taxon>
        <taxon>Fungi</taxon>
        <taxon>Dikarya</taxon>
        <taxon>Ascomycota</taxon>
        <taxon>Pezizomycotina</taxon>
        <taxon>Sordariomycetes</taxon>
        <taxon>Sordariomycetidae</taxon>
        <taxon>Diaporthales</taxon>
        <taxon>Diaporthaceae</taxon>
        <taxon>Diaporthe</taxon>
    </lineage>
</organism>
<proteinExistence type="predicted"/>
<sequence length="398" mass="46029">MDSENHKYVYLPNNVTVDASEEAGLGYLMQLRIRSVGNQYYIDVIREGNHKDVRVKRVAQLLQDLNRQEKALCDLSQQVFDIRTENERRYIGNDPRLEVIMKKLGCHADFVAEFAKRVILWLDHLRIAGSKLSDQTRRTLEHSMSVQRDLTKGLFWSATMASRVGKIRGPVPGSLPYHPDDAPNPELQGAWGYIDGDHVAVEERNPETGKPQPLNWRWNPDIRMPTPYNKFFRFEGPSYFSPNKPEYPYKYNEFYLPQSALEIRDYYTRKFDQVENNFKATGRLPTRSEEEEAEHQKQQKLYGDFLAMSSGENYDRFSIVYELPHNEPVKNATDPYIFTEPGTTERQVISGLGMGKFKPEDLNRAMKVSATGIKHSVPIVDHGMYMVLNRNIEDTEAP</sequence>
<evidence type="ECO:0000313" key="1">
    <source>
        <dbReference type="EMBL" id="KAL1858334.1"/>
    </source>
</evidence>